<gene>
    <name evidence="10" type="ORF">MNBD_ACTINO02-1431</name>
</gene>
<feature type="transmembrane region" description="Helical" evidence="9">
    <location>
        <begin position="18"/>
        <end position="37"/>
    </location>
</feature>
<dbReference type="AlphaFoldDB" id="A0A3B0ST80"/>
<evidence type="ECO:0000256" key="5">
    <source>
        <dbReference type="ARBA" id="ARBA00022692"/>
    </source>
</evidence>
<keyword evidence="5 9" id="KW-0812">Transmembrane</keyword>
<keyword evidence="2" id="KW-0597">Phosphoprotein</keyword>
<feature type="transmembrane region" description="Helical" evidence="9">
    <location>
        <begin position="194"/>
        <end position="211"/>
    </location>
</feature>
<dbReference type="EMBL" id="UOEK01000520">
    <property type="protein sequence ID" value="VAW09095.1"/>
    <property type="molecule type" value="Genomic_DNA"/>
</dbReference>
<keyword evidence="1" id="KW-0813">Transport</keyword>
<evidence type="ECO:0000256" key="2">
    <source>
        <dbReference type="ARBA" id="ARBA00022553"/>
    </source>
</evidence>
<feature type="transmembrane region" description="Helical" evidence="9">
    <location>
        <begin position="245"/>
        <end position="265"/>
    </location>
</feature>
<dbReference type="GO" id="GO:0005886">
    <property type="term" value="C:plasma membrane"/>
    <property type="evidence" value="ECO:0007669"/>
    <property type="project" value="TreeGrafter"/>
</dbReference>
<keyword evidence="6" id="KW-1278">Translocase</keyword>
<feature type="transmembrane region" description="Helical" evidence="9">
    <location>
        <begin position="43"/>
        <end position="60"/>
    </location>
</feature>
<name>A0A3B0ST80_9ZZZZ</name>
<dbReference type="Pfam" id="PF03116">
    <property type="entry name" value="NQR2_RnfD_RnfE"/>
    <property type="match status" value="1"/>
</dbReference>
<dbReference type="GO" id="GO:0055085">
    <property type="term" value="P:transmembrane transport"/>
    <property type="evidence" value="ECO:0007669"/>
    <property type="project" value="InterPro"/>
</dbReference>
<reference evidence="10" key="1">
    <citation type="submission" date="2018-06" db="EMBL/GenBank/DDBJ databases">
        <authorList>
            <person name="Zhirakovskaya E."/>
        </authorList>
    </citation>
    <scope>NUCLEOTIDE SEQUENCE</scope>
</reference>
<feature type="transmembrane region" description="Helical" evidence="9">
    <location>
        <begin position="170"/>
        <end position="188"/>
    </location>
</feature>
<keyword evidence="8 9" id="KW-0472">Membrane</keyword>
<feature type="transmembrane region" description="Helical" evidence="9">
    <location>
        <begin position="216"/>
        <end position="233"/>
    </location>
</feature>
<evidence type="ECO:0000256" key="6">
    <source>
        <dbReference type="ARBA" id="ARBA00022967"/>
    </source>
</evidence>
<dbReference type="InterPro" id="IPR004338">
    <property type="entry name" value="NqrB/RnfD"/>
</dbReference>
<evidence type="ECO:0000256" key="3">
    <source>
        <dbReference type="ARBA" id="ARBA00022630"/>
    </source>
</evidence>
<keyword evidence="4" id="KW-0288">FMN</keyword>
<sequence length="303" mass="32026">MKVTSSPHVRRLLSKPRVMWEAFGALLPAAIFGIWYFGPIDTLPQVVAAIAGAVAAQAIVERFRHRPITVMDGAPWVTGLILGMSLPPALSPLIALAGGAVATGVIKEFVTTSTGRTLLNPAMAARVLIVSEFLVPMTTFPVDGVSGATPLASTVRPGYFDMFFGTRGGSIGETTAVLLLLGGAYLMWRGIIRWHLPAAYLVGVAVTSLILGRDPLFDLLAGATIMTAFFIVTDPTTSPATVPGRFGFGFATAGIATFIRITTLFPTGEALGVVLGNIATPFIDRVVTNRVYGTGKRRERKPA</sequence>
<evidence type="ECO:0000313" key="10">
    <source>
        <dbReference type="EMBL" id="VAW09095.1"/>
    </source>
</evidence>
<keyword evidence="3" id="KW-0285">Flavoprotein</keyword>
<keyword evidence="7 9" id="KW-1133">Transmembrane helix</keyword>
<proteinExistence type="predicted"/>
<evidence type="ECO:0000256" key="8">
    <source>
        <dbReference type="ARBA" id="ARBA00023136"/>
    </source>
</evidence>
<accession>A0A3B0ST80</accession>
<evidence type="ECO:0000256" key="7">
    <source>
        <dbReference type="ARBA" id="ARBA00022989"/>
    </source>
</evidence>
<evidence type="ECO:0000256" key="4">
    <source>
        <dbReference type="ARBA" id="ARBA00022643"/>
    </source>
</evidence>
<evidence type="ECO:0000256" key="9">
    <source>
        <dbReference type="SAM" id="Phobius"/>
    </source>
</evidence>
<protein>
    <submittedName>
        <fullName evidence="10">Electron transport complex protein RnfD</fullName>
    </submittedName>
</protein>
<organism evidence="10">
    <name type="scientific">hydrothermal vent metagenome</name>
    <dbReference type="NCBI Taxonomy" id="652676"/>
    <lineage>
        <taxon>unclassified sequences</taxon>
        <taxon>metagenomes</taxon>
        <taxon>ecological metagenomes</taxon>
    </lineage>
</organism>
<dbReference type="PANTHER" id="PTHR30578:SF0">
    <property type="entry name" value="ION-TRANSLOCATING OXIDOREDUCTASE COMPLEX SUBUNIT D"/>
    <property type="match status" value="1"/>
</dbReference>
<dbReference type="PANTHER" id="PTHR30578">
    <property type="entry name" value="ELECTRON TRANSPORT COMPLEX PROTEIN RNFD"/>
    <property type="match status" value="1"/>
</dbReference>
<evidence type="ECO:0000256" key="1">
    <source>
        <dbReference type="ARBA" id="ARBA00022448"/>
    </source>
</evidence>